<keyword evidence="4" id="KW-1133">Transmembrane helix</keyword>
<dbReference type="Proteomes" id="UP000472241">
    <property type="component" value="Unplaced"/>
</dbReference>
<evidence type="ECO:0000256" key="6">
    <source>
        <dbReference type="ARBA" id="ARBA00023136"/>
    </source>
</evidence>
<comment type="function">
    <text evidence="10">Protein required for the cotranslational protein quality control in the inner membrane of the mitochondria. Associates with newly synthesized polypeptides and may act as a chaperone that cooperates with OXA1L for the insertion of newly synthesized mitochondrial proteins into the inner membrane. Required for the assembly of the ND4 module of mitochondrial complex I.</text>
</comment>
<comment type="subunit">
    <text evidence="9">Interacts with OXA1L; promoting cotranslational quality control in mitochondria.</text>
</comment>
<evidence type="ECO:0000256" key="3">
    <source>
        <dbReference type="ARBA" id="ARBA00022792"/>
    </source>
</evidence>
<comment type="subcellular location">
    <subcellularLocation>
        <location evidence="1">Mitochondrion inner membrane</location>
        <topology evidence="1">Multi-pass membrane protein</topology>
    </subcellularLocation>
</comment>
<reference evidence="11" key="2">
    <citation type="submission" date="2025-09" db="UniProtKB">
        <authorList>
            <consortium name="Ensembl"/>
        </authorList>
    </citation>
    <scope>IDENTIFICATION</scope>
</reference>
<protein>
    <recommendedName>
        <fullName evidence="8">Transmembrane protein 126A</fullName>
    </recommendedName>
</protein>
<evidence type="ECO:0000256" key="8">
    <source>
        <dbReference type="ARBA" id="ARBA00039469"/>
    </source>
</evidence>
<dbReference type="PANTHER" id="PTHR16296">
    <property type="entry name" value="UNCHARACTERIZED HYPOTHALAMUS PROTEIN HT007"/>
    <property type="match status" value="1"/>
</dbReference>
<reference evidence="11" key="1">
    <citation type="submission" date="2025-08" db="UniProtKB">
        <authorList>
            <consortium name="Ensembl"/>
        </authorList>
    </citation>
    <scope>IDENTIFICATION</scope>
</reference>
<dbReference type="GO" id="GO:0005743">
    <property type="term" value="C:mitochondrial inner membrane"/>
    <property type="evidence" value="ECO:0007669"/>
    <property type="project" value="UniProtKB-SubCell"/>
</dbReference>
<dbReference type="InterPro" id="IPR009801">
    <property type="entry name" value="TMEM126"/>
</dbReference>
<evidence type="ECO:0000256" key="2">
    <source>
        <dbReference type="ARBA" id="ARBA00022692"/>
    </source>
</evidence>
<proteinExistence type="inferred from homology"/>
<organism evidence="11 12">
    <name type="scientific">Lynx canadensis</name>
    <name type="common">Canada lynx</name>
    <name type="synonym">Felis canadensis</name>
    <dbReference type="NCBI Taxonomy" id="61383"/>
    <lineage>
        <taxon>Eukaryota</taxon>
        <taxon>Metazoa</taxon>
        <taxon>Chordata</taxon>
        <taxon>Craniata</taxon>
        <taxon>Vertebrata</taxon>
        <taxon>Euteleostomi</taxon>
        <taxon>Mammalia</taxon>
        <taxon>Eutheria</taxon>
        <taxon>Laurasiatheria</taxon>
        <taxon>Carnivora</taxon>
        <taxon>Feliformia</taxon>
        <taxon>Felidae</taxon>
        <taxon>Felinae</taxon>
        <taxon>Lynx</taxon>
    </lineage>
</organism>
<evidence type="ECO:0000313" key="11">
    <source>
        <dbReference type="Ensembl" id="ENSLCNP00005032729.1"/>
    </source>
</evidence>
<dbReference type="AlphaFoldDB" id="A0A667I2C0"/>
<keyword evidence="12" id="KW-1185">Reference proteome</keyword>
<evidence type="ECO:0000256" key="10">
    <source>
        <dbReference type="ARBA" id="ARBA00045919"/>
    </source>
</evidence>
<evidence type="ECO:0000256" key="5">
    <source>
        <dbReference type="ARBA" id="ARBA00023128"/>
    </source>
</evidence>
<dbReference type="Pfam" id="PF07114">
    <property type="entry name" value="TMEM126"/>
    <property type="match status" value="1"/>
</dbReference>
<keyword evidence="3" id="KW-0999">Mitochondrion inner membrane</keyword>
<comment type="similarity">
    <text evidence="7">Belongs to the TMEM126 family.</text>
</comment>
<evidence type="ECO:0000256" key="1">
    <source>
        <dbReference type="ARBA" id="ARBA00004448"/>
    </source>
</evidence>
<dbReference type="PANTHER" id="PTHR16296:SF4">
    <property type="entry name" value="TRANSMEMBRANE PROTEIN 126A"/>
    <property type="match status" value="1"/>
</dbReference>
<sequence>MKNHEPDDTVKEDLIFNIITRKINHLPEAERNLFEHGSVYIGLNAALCGLIANSLSRRIFNVTQARIAAGLPMAVIPFLTARASYKVSLFPIPGS</sequence>
<dbReference type="GO" id="GO:0032981">
    <property type="term" value="P:mitochondrial respiratory chain complex I assembly"/>
    <property type="evidence" value="ECO:0007669"/>
    <property type="project" value="TreeGrafter"/>
</dbReference>
<keyword evidence="6" id="KW-0472">Membrane</keyword>
<name>A0A667I2C0_LYNCA</name>
<evidence type="ECO:0000256" key="4">
    <source>
        <dbReference type="ARBA" id="ARBA00022989"/>
    </source>
</evidence>
<keyword evidence="2" id="KW-0812">Transmembrane</keyword>
<evidence type="ECO:0000313" key="12">
    <source>
        <dbReference type="Proteomes" id="UP000472241"/>
    </source>
</evidence>
<evidence type="ECO:0000256" key="9">
    <source>
        <dbReference type="ARBA" id="ARBA00044764"/>
    </source>
</evidence>
<accession>A0A667I2C0</accession>
<evidence type="ECO:0000256" key="7">
    <source>
        <dbReference type="ARBA" id="ARBA00038018"/>
    </source>
</evidence>
<dbReference type="Ensembl" id="ENSLCNT00005036537.1">
    <property type="protein sequence ID" value="ENSLCNP00005032729.1"/>
    <property type="gene ID" value="ENSLCNG00005021304.1"/>
</dbReference>
<keyword evidence="5" id="KW-0496">Mitochondrion</keyword>